<protein>
    <submittedName>
        <fullName evidence="2">Uncharacterized protein</fullName>
    </submittedName>
</protein>
<proteinExistence type="predicted"/>
<dbReference type="Proteomes" id="UP001209878">
    <property type="component" value="Unassembled WGS sequence"/>
</dbReference>
<gene>
    <name evidence="2" type="ORF">NP493_88g03002</name>
</gene>
<evidence type="ECO:0000313" key="2">
    <source>
        <dbReference type="EMBL" id="KAK2190103.1"/>
    </source>
</evidence>
<reference evidence="2" key="1">
    <citation type="journal article" date="2023" name="Mol. Biol. Evol.">
        <title>Third-Generation Sequencing Reveals the Adaptive Role of the Epigenome in Three Deep-Sea Polychaetes.</title>
        <authorList>
            <person name="Perez M."/>
            <person name="Aroh O."/>
            <person name="Sun Y."/>
            <person name="Lan Y."/>
            <person name="Juniper S.K."/>
            <person name="Young C.R."/>
            <person name="Angers B."/>
            <person name="Qian P.Y."/>
        </authorList>
    </citation>
    <scope>NUCLEOTIDE SEQUENCE</scope>
    <source>
        <strain evidence="2">R07B-5</strain>
    </source>
</reference>
<name>A0AAD9UHU8_RIDPI</name>
<evidence type="ECO:0000313" key="3">
    <source>
        <dbReference type="Proteomes" id="UP001209878"/>
    </source>
</evidence>
<feature type="region of interest" description="Disordered" evidence="1">
    <location>
        <begin position="87"/>
        <end position="149"/>
    </location>
</feature>
<feature type="compositionally biased region" description="Gly residues" evidence="1">
    <location>
        <begin position="87"/>
        <end position="98"/>
    </location>
</feature>
<comment type="caution">
    <text evidence="2">The sequence shown here is derived from an EMBL/GenBank/DDBJ whole genome shotgun (WGS) entry which is preliminary data.</text>
</comment>
<accession>A0AAD9UHU8</accession>
<sequence length="149" mass="15212">MNSYNLGVGPVATDNIFTQHPNASELLREYVDKVGAQQQQDQSAAGDFGGSLVANKPANFSVSHLLDLEELPRENCAMFASTALDGGGGGAGGDGGMTPDGVALRLQRPSDANSPMDSACCGGGGNGVANANNRTPGDTQTPHKQHSGR</sequence>
<dbReference type="AlphaFoldDB" id="A0AAD9UHU8"/>
<dbReference type="EMBL" id="JAODUO010000088">
    <property type="protein sequence ID" value="KAK2190103.1"/>
    <property type="molecule type" value="Genomic_DNA"/>
</dbReference>
<keyword evidence="3" id="KW-1185">Reference proteome</keyword>
<organism evidence="2 3">
    <name type="scientific">Ridgeia piscesae</name>
    <name type="common">Tubeworm</name>
    <dbReference type="NCBI Taxonomy" id="27915"/>
    <lineage>
        <taxon>Eukaryota</taxon>
        <taxon>Metazoa</taxon>
        <taxon>Spiralia</taxon>
        <taxon>Lophotrochozoa</taxon>
        <taxon>Annelida</taxon>
        <taxon>Polychaeta</taxon>
        <taxon>Sedentaria</taxon>
        <taxon>Canalipalpata</taxon>
        <taxon>Sabellida</taxon>
        <taxon>Siboglinidae</taxon>
        <taxon>Ridgeia</taxon>
    </lineage>
</organism>
<evidence type="ECO:0000256" key="1">
    <source>
        <dbReference type="SAM" id="MobiDB-lite"/>
    </source>
</evidence>